<evidence type="ECO:0000256" key="3">
    <source>
        <dbReference type="ARBA" id="ARBA00023002"/>
    </source>
</evidence>
<keyword evidence="3" id="KW-0560">Oxidoreductase</keyword>
<dbReference type="PANTHER" id="PTHR23026">
    <property type="entry name" value="NADPH NITROREDUCTASE"/>
    <property type="match status" value="1"/>
</dbReference>
<name>A0ABV6K224_9LACO</name>
<proteinExistence type="predicted"/>
<dbReference type="Proteomes" id="UP001589855">
    <property type="component" value="Unassembled WGS sequence"/>
</dbReference>
<dbReference type="Gene3D" id="3.40.109.10">
    <property type="entry name" value="NADH Oxidase"/>
    <property type="match status" value="1"/>
</dbReference>
<evidence type="ECO:0000256" key="2">
    <source>
        <dbReference type="ARBA" id="ARBA00022643"/>
    </source>
</evidence>
<organism evidence="5 6">
    <name type="scientific">Lactiplantibacillus plajomi</name>
    <dbReference type="NCBI Taxonomy" id="1457217"/>
    <lineage>
        <taxon>Bacteria</taxon>
        <taxon>Bacillati</taxon>
        <taxon>Bacillota</taxon>
        <taxon>Bacilli</taxon>
        <taxon>Lactobacillales</taxon>
        <taxon>Lactobacillaceae</taxon>
        <taxon>Lactiplantibacillus</taxon>
    </lineage>
</organism>
<gene>
    <name evidence="5" type="ORF">ACFFGS_05210</name>
</gene>
<evidence type="ECO:0000313" key="5">
    <source>
        <dbReference type="EMBL" id="MFC0423519.1"/>
    </source>
</evidence>
<sequence length="214" mass="23834">MDFNDLLVQRRAIRDFTSQPVSHDDIRAIVKDAQQAPSWSDSQPWHVTVATGAALDQIKTQHAERVQAHVRGHSELVPTHRNEWSGQPRANMAAFGEDWHQFADDPVNMLDAQGVLFHAPALLYLTVAKSSSTWSYYDLGGFGQLLMLAATNRGIDSMPAYEIVKYPDIVRNVLPIADDQLLAMGIALGYRSNAPINGMHAYRPELDSILTIKD</sequence>
<keyword evidence="2" id="KW-0288">FMN</keyword>
<keyword evidence="6" id="KW-1185">Reference proteome</keyword>
<dbReference type="SUPFAM" id="SSF55469">
    <property type="entry name" value="FMN-dependent nitroreductase-like"/>
    <property type="match status" value="1"/>
</dbReference>
<dbReference type="InterPro" id="IPR050627">
    <property type="entry name" value="Nitroreductase/BluB"/>
</dbReference>
<feature type="domain" description="Nitroreductase" evidence="4">
    <location>
        <begin position="8"/>
        <end position="190"/>
    </location>
</feature>
<dbReference type="RefSeq" id="WP_137646089.1">
    <property type="nucleotide sequence ID" value="NZ_BAABRM010000036.1"/>
</dbReference>
<evidence type="ECO:0000259" key="4">
    <source>
        <dbReference type="Pfam" id="PF00881"/>
    </source>
</evidence>
<dbReference type="InterPro" id="IPR029479">
    <property type="entry name" value="Nitroreductase"/>
</dbReference>
<comment type="caution">
    <text evidence="5">The sequence shown here is derived from an EMBL/GenBank/DDBJ whole genome shotgun (WGS) entry which is preliminary data.</text>
</comment>
<keyword evidence="1" id="KW-0285">Flavoprotein</keyword>
<evidence type="ECO:0000313" key="6">
    <source>
        <dbReference type="Proteomes" id="UP001589855"/>
    </source>
</evidence>
<protein>
    <submittedName>
        <fullName evidence="5">Nitroreductase</fullName>
    </submittedName>
</protein>
<reference evidence="5 6" key="1">
    <citation type="submission" date="2024-09" db="EMBL/GenBank/DDBJ databases">
        <authorList>
            <person name="Sun Q."/>
            <person name="Mori K."/>
        </authorList>
    </citation>
    <scope>NUCLEOTIDE SEQUENCE [LARGE SCALE GENOMIC DNA]</scope>
    <source>
        <strain evidence="5 6">TBRC 4575</strain>
    </source>
</reference>
<dbReference type="PANTHER" id="PTHR23026:SF90">
    <property type="entry name" value="IODOTYROSINE DEIODINASE 1"/>
    <property type="match status" value="1"/>
</dbReference>
<dbReference type="EMBL" id="JBHLUK010000052">
    <property type="protein sequence ID" value="MFC0423519.1"/>
    <property type="molecule type" value="Genomic_DNA"/>
</dbReference>
<dbReference type="CDD" id="cd02136">
    <property type="entry name" value="PnbA_NfnB-like"/>
    <property type="match status" value="1"/>
</dbReference>
<dbReference type="InterPro" id="IPR000415">
    <property type="entry name" value="Nitroreductase-like"/>
</dbReference>
<accession>A0ABV6K224</accession>
<evidence type="ECO:0000256" key="1">
    <source>
        <dbReference type="ARBA" id="ARBA00022630"/>
    </source>
</evidence>
<dbReference type="Pfam" id="PF00881">
    <property type="entry name" value="Nitroreductase"/>
    <property type="match status" value="1"/>
</dbReference>